<organism evidence="5 6">
    <name type="scientific">Streptomyces chisholmiae</name>
    <dbReference type="NCBI Taxonomy" id="3075540"/>
    <lineage>
        <taxon>Bacteria</taxon>
        <taxon>Bacillati</taxon>
        <taxon>Actinomycetota</taxon>
        <taxon>Actinomycetes</taxon>
        <taxon>Kitasatosporales</taxon>
        <taxon>Streptomycetaceae</taxon>
        <taxon>Streptomyces</taxon>
    </lineage>
</organism>
<dbReference type="SUPFAM" id="SSF46894">
    <property type="entry name" value="C-terminal effector domain of the bipartite response regulators"/>
    <property type="match status" value="1"/>
</dbReference>
<evidence type="ECO:0000256" key="1">
    <source>
        <dbReference type="ARBA" id="ARBA00023012"/>
    </source>
</evidence>
<dbReference type="Gene3D" id="3.40.50.300">
    <property type="entry name" value="P-loop containing nucleotide triphosphate hydrolases"/>
    <property type="match status" value="1"/>
</dbReference>
<dbReference type="InterPro" id="IPR005158">
    <property type="entry name" value="BTAD"/>
</dbReference>
<proteinExistence type="predicted"/>
<protein>
    <submittedName>
        <fullName evidence="5">NB-ARC domain-containing protein</fullName>
    </submittedName>
</protein>
<name>A0ABU2JMM0_9ACTN</name>
<accession>A0ABU2JMM0</accession>
<dbReference type="Proteomes" id="UP001183410">
    <property type="component" value="Unassembled WGS sequence"/>
</dbReference>
<dbReference type="Gene3D" id="1.25.40.10">
    <property type="entry name" value="Tetratricopeptide repeat domain"/>
    <property type="match status" value="2"/>
</dbReference>
<dbReference type="SUPFAM" id="SSF48452">
    <property type="entry name" value="TPR-like"/>
    <property type="match status" value="2"/>
</dbReference>
<comment type="caution">
    <text evidence="5">The sequence shown here is derived from an EMBL/GenBank/DDBJ whole genome shotgun (WGS) entry which is preliminary data.</text>
</comment>
<evidence type="ECO:0000313" key="5">
    <source>
        <dbReference type="EMBL" id="MDT0266235.1"/>
    </source>
</evidence>
<dbReference type="InterPro" id="IPR051677">
    <property type="entry name" value="AfsR-DnrI-RedD_regulator"/>
</dbReference>
<gene>
    <name evidence="5" type="ORF">RM844_07995</name>
</gene>
<sequence>MDIRLLGLVRVLGDEGHVLPVTGPLTCGALAALALRPGEPVRAGELVGQLWGSAPPGDAAGQLHRQLTRLRTVLPDGAIRSLPGGWLLAVPSDVVDLGRFQAALASAGALADERPDAALAALERVLPLWTGNPLMGLPDCPLRATERRRLRGLWSRALDLRARLRGRLEDELAEPAAGADSWEVPGDLSSLDGAPAPVFPVERAAGPFAGQGPAEPGEGGDLFGARPAAFDAGPAADELAGLAALADSVGTGEVPAPAVGVPAGVGTFVARAVELGRLRRWLTDASDAPGVCLIDGPGGVGKSALAVRLARELTDRFPDGLLYVDLRGADPRNPPLTVAEARRLLLAAMGTPGKEMPQDPESAAAYQAELGARRVLLLLDNAVDGAQVAPLLPTEAGSAALVTSRALLTGVPGQQRLSLGPLSSADAVRLVRSLAGTSQATVESAAGGPRGEPAEWAELAELCGGLPLALRIIGTRMAARPRWRVADFLRPLRDERRRLDELTGDDLDLRASLMVSIDQLTTGRRPDERLAAEIFPALGAAVVRGYTPGSVAALTGVTAGEAAAALDRLADARIVDSPRPGVYTLHDLVRAAAGWSAARRPAAWLTDRLAALGNWYVGSLYRLNLPMALAKNYRARYQEGAARFPAGRPFTSVDEALPWADEVLDDVLALAEQLAAPEYDRGTELGGAPLSDFALESARALESYFATRLAWCAQERLCELVLTIGRRRGDRFAEAVALGQLGKLWGQRGQGLRGAALLRHGIALFRSLGRTPEALATTLNLVPCLGSAGRLAEATRLAEETLAEILAGGHDEFRIQLTNNLARCHLYLGDHERARALLLENYAAARLPYERTMAAGVLTEYHLEVAEYEQAAHWSDLGMAHAAEQPFDPFVVAQQRTWRAEALRGLGEETRAHVEEMHAKAVIEDLNSRENSHLRVRITDRYLGS</sequence>
<dbReference type="InterPro" id="IPR027417">
    <property type="entry name" value="P-loop_NTPase"/>
</dbReference>
<dbReference type="EMBL" id="JAVREO010000004">
    <property type="protein sequence ID" value="MDT0266235.1"/>
    <property type="molecule type" value="Genomic_DNA"/>
</dbReference>
<keyword evidence="2" id="KW-0805">Transcription regulation</keyword>
<keyword evidence="1" id="KW-0902">Two-component regulatory system</keyword>
<dbReference type="Gene3D" id="1.10.10.10">
    <property type="entry name" value="Winged helix-like DNA-binding domain superfamily/Winged helix DNA-binding domain"/>
    <property type="match status" value="1"/>
</dbReference>
<dbReference type="RefSeq" id="WP_311666252.1">
    <property type="nucleotide sequence ID" value="NZ_JAVREO010000004.1"/>
</dbReference>
<keyword evidence="6" id="KW-1185">Reference proteome</keyword>
<evidence type="ECO:0000259" key="4">
    <source>
        <dbReference type="Pfam" id="PF03704"/>
    </source>
</evidence>
<dbReference type="Pfam" id="PF03704">
    <property type="entry name" value="BTAD"/>
    <property type="match status" value="1"/>
</dbReference>
<dbReference type="PRINTS" id="PR00364">
    <property type="entry name" value="DISEASERSIST"/>
</dbReference>
<evidence type="ECO:0000313" key="6">
    <source>
        <dbReference type="Proteomes" id="UP001183410"/>
    </source>
</evidence>
<evidence type="ECO:0000256" key="3">
    <source>
        <dbReference type="ARBA" id="ARBA00023163"/>
    </source>
</evidence>
<dbReference type="InterPro" id="IPR016032">
    <property type="entry name" value="Sig_transdc_resp-reg_C-effctor"/>
</dbReference>
<keyword evidence="3" id="KW-0804">Transcription</keyword>
<evidence type="ECO:0000256" key="2">
    <source>
        <dbReference type="ARBA" id="ARBA00023015"/>
    </source>
</evidence>
<dbReference type="PANTHER" id="PTHR35807">
    <property type="entry name" value="TRANSCRIPTIONAL REGULATOR REDD-RELATED"/>
    <property type="match status" value="1"/>
</dbReference>
<feature type="domain" description="Bacterial transcriptional activator" evidence="4">
    <location>
        <begin position="95"/>
        <end position="169"/>
    </location>
</feature>
<dbReference type="InterPro" id="IPR011990">
    <property type="entry name" value="TPR-like_helical_dom_sf"/>
</dbReference>
<reference evidence="6" key="1">
    <citation type="submission" date="2023-07" db="EMBL/GenBank/DDBJ databases">
        <title>30 novel species of actinomycetes from the DSMZ collection.</title>
        <authorList>
            <person name="Nouioui I."/>
        </authorList>
    </citation>
    <scope>NUCLEOTIDE SEQUENCE [LARGE SCALE GENOMIC DNA]</scope>
    <source>
        <strain evidence="6">DSM 44915</strain>
    </source>
</reference>
<dbReference type="InterPro" id="IPR036388">
    <property type="entry name" value="WH-like_DNA-bd_sf"/>
</dbReference>
<dbReference type="SUPFAM" id="SSF52540">
    <property type="entry name" value="P-loop containing nucleoside triphosphate hydrolases"/>
    <property type="match status" value="1"/>
</dbReference>
<dbReference type="PANTHER" id="PTHR35807:SF1">
    <property type="entry name" value="TRANSCRIPTIONAL REGULATOR REDD"/>
    <property type="match status" value="1"/>
</dbReference>